<accession>A0A433QRF1</accession>
<dbReference type="EMBL" id="RBNJ01002122">
    <property type="protein sequence ID" value="RUS32355.1"/>
    <property type="molecule type" value="Genomic_DNA"/>
</dbReference>
<comment type="caution">
    <text evidence="3">The sequence shown here is derived from an EMBL/GenBank/DDBJ whole genome shotgun (WGS) entry which is preliminary data.</text>
</comment>
<evidence type="ECO:0000313" key="3">
    <source>
        <dbReference type="EMBL" id="RUS32355.1"/>
    </source>
</evidence>
<feature type="signal peptide" evidence="1">
    <location>
        <begin position="1"/>
        <end position="36"/>
    </location>
</feature>
<keyword evidence="4" id="KW-1185">Reference proteome</keyword>
<proteinExistence type="predicted"/>
<reference evidence="3 4" key="1">
    <citation type="journal article" date="2018" name="New Phytol.">
        <title>Phylogenomics of Endogonaceae and evolution of mycorrhizas within Mucoromycota.</title>
        <authorList>
            <person name="Chang Y."/>
            <person name="Desiro A."/>
            <person name="Na H."/>
            <person name="Sandor L."/>
            <person name="Lipzen A."/>
            <person name="Clum A."/>
            <person name="Barry K."/>
            <person name="Grigoriev I.V."/>
            <person name="Martin F.M."/>
            <person name="Stajich J.E."/>
            <person name="Smith M.E."/>
            <person name="Bonito G."/>
            <person name="Spatafora J.W."/>
        </authorList>
    </citation>
    <scope>NUCLEOTIDE SEQUENCE [LARGE SCALE GENOMIC DNA]</scope>
    <source>
        <strain evidence="3 4">AD002</strain>
    </source>
</reference>
<dbReference type="InterPro" id="IPR002654">
    <property type="entry name" value="Glyco_trans_25"/>
</dbReference>
<dbReference type="Proteomes" id="UP000274822">
    <property type="component" value="Unassembled WGS sequence"/>
</dbReference>
<organism evidence="3 4">
    <name type="scientific">Jimgerdemannia flammicorona</name>
    <dbReference type="NCBI Taxonomy" id="994334"/>
    <lineage>
        <taxon>Eukaryota</taxon>
        <taxon>Fungi</taxon>
        <taxon>Fungi incertae sedis</taxon>
        <taxon>Mucoromycota</taxon>
        <taxon>Mucoromycotina</taxon>
        <taxon>Endogonomycetes</taxon>
        <taxon>Endogonales</taxon>
        <taxon>Endogonaceae</taxon>
        <taxon>Jimgerdemannia</taxon>
    </lineage>
</organism>
<evidence type="ECO:0000256" key="1">
    <source>
        <dbReference type="SAM" id="SignalP"/>
    </source>
</evidence>
<gene>
    <name evidence="3" type="ORF">BC938DRAFT_475633</name>
</gene>
<dbReference type="AlphaFoldDB" id="A0A433QRF1"/>
<keyword evidence="1" id="KW-0732">Signal</keyword>
<dbReference type="Pfam" id="PF01755">
    <property type="entry name" value="Glyco_transf_25"/>
    <property type="match status" value="1"/>
</dbReference>
<protein>
    <recommendedName>
        <fullName evidence="2">Glycosyl transferase family 25 domain-containing protein</fullName>
    </recommendedName>
</protein>
<dbReference type="CDD" id="cd06532">
    <property type="entry name" value="Glyco_transf_25"/>
    <property type="match status" value="1"/>
</dbReference>
<sequence>MFSQAMKMSRSRWIQLLIFLALLSAIFLSLPQSTSPHPWNNLTGDLVVDNLDDSDPSPAVQKHASNTPPNPLDRTLGFGRIYVINIASRTDRRQVMTAIAKYLNLDFSFISATLTNDPVVRTLHNRTGLKRVVLACYRSHMSVYEDVVAKNLTSALVLEDDIDVEADLTSRVAALLPYLPVSWEMLYLGNCNPGNPQESDGEPLPGNPILRKSKLPYCTHSYAVSAKGAVKLLGLLAEPTIAVDVQIARNIRDGKIEAFSVVPVMTTQSRDSPSDISKNWKEMHADLLEDSVLARLKKEGLLEKGKTEE</sequence>
<evidence type="ECO:0000313" key="4">
    <source>
        <dbReference type="Proteomes" id="UP000274822"/>
    </source>
</evidence>
<evidence type="ECO:0000259" key="2">
    <source>
        <dbReference type="Pfam" id="PF01755"/>
    </source>
</evidence>
<feature type="domain" description="Glycosyl transferase family 25" evidence="2">
    <location>
        <begin position="80"/>
        <end position="245"/>
    </location>
</feature>
<name>A0A433QRF1_9FUNG</name>
<feature type="chain" id="PRO_5019469268" description="Glycosyl transferase family 25 domain-containing protein" evidence="1">
    <location>
        <begin position="37"/>
        <end position="309"/>
    </location>
</feature>